<evidence type="ECO:0000313" key="5">
    <source>
        <dbReference type="Proteomes" id="UP000648075"/>
    </source>
</evidence>
<dbReference type="AlphaFoldDB" id="A0A918PN38"/>
<dbReference type="InterPro" id="IPR041694">
    <property type="entry name" value="ADH_N_2"/>
</dbReference>
<feature type="domain" description="Alcohol dehydrogenase-like C-terminal" evidence="2">
    <location>
        <begin position="135"/>
        <end position="263"/>
    </location>
</feature>
<sequence>MLSEVAIKPLDDGQILVKNAFLSVDPAMRGWIADAPNYSEQVALGSVMRAVATGYVVESRHPAFQPGDAVLGWFGWQNYAVVGTAAVLRKISETELSLSLGLLGYSGATAYLALTTIGQPLAGETVVVSTAAGSVGSAAGQIAHILGCRTIGLTGGPAKVEACRTDFGYDHALDYQASDWTADLADLCVDGVNVYFDNTCGTISDVVNRHLALRARVIVCGTAAIDRWDPWPEGPRRERQLLVRRARMEDFVIFDHEEKVEAAIDQLRIWHRAGTLRSREDIVDGIEACPDAIAAVYRGENIGKRLIRLK</sequence>
<feature type="domain" description="Oxidoreductase N-terminal" evidence="3">
    <location>
        <begin position="2"/>
        <end position="85"/>
    </location>
</feature>
<dbReference type="PANTHER" id="PTHR43205">
    <property type="entry name" value="PROSTAGLANDIN REDUCTASE"/>
    <property type="match status" value="1"/>
</dbReference>
<dbReference type="InterPro" id="IPR011032">
    <property type="entry name" value="GroES-like_sf"/>
</dbReference>
<dbReference type="InterPro" id="IPR013149">
    <property type="entry name" value="ADH-like_C"/>
</dbReference>
<reference evidence="4" key="2">
    <citation type="submission" date="2020-09" db="EMBL/GenBank/DDBJ databases">
        <authorList>
            <person name="Sun Q."/>
            <person name="Kim S."/>
        </authorList>
    </citation>
    <scope>NUCLEOTIDE SEQUENCE</scope>
    <source>
        <strain evidence="4">KCTC 32255</strain>
    </source>
</reference>
<gene>
    <name evidence="4" type="ORF">GCM10011614_34090</name>
</gene>
<evidence type="ECO:0000313" key="4">
    <source>
        <dbReference type="EMBL" id="GGZ16507.1"/>
    </source>
</evidence>
<evidence type="ECO:0000259" key="2">
    <source>
        <dbReference type="Pfam" id="PF00107"/>
    </source>
</evidence>
<dbReference type="EMBL" id="BMZA01000028">
    <property type="protein sequence ID" value="GGZ16507.1"/>
    <property type="molecule type" value="Genomic_DNA"/>
</dbReference>
<organism evidence="4 5">
    <name type="scientific">Novosphingobium colocasiae</name>
    <dbReference type="NCBI Taxonomy" id="1256513"/>
    <lineage>
        <taxon>Bacteria</taxon>
        <taxon>Pseudomonadati</taxon>
        <taxon>Pseudomonadota</taxon>
        <taxon>Alphaproteobacteria</taxon>
        <taxon>Sphingomonadales</taxon>
        <taxon>Sphingomonadaceae</taxon>
        <taxon>Novosphingobium</taxon>
    </lineage>
</organism>
<dbReference type="Pfam" id="PF00107">
    <property type="entry name" value="ADH_zinc_N"/>
    <property type="match status" value="1"/>
</dbReference>
<keyword evidence="1" id="KW-0560">Oxidoreductase</keyword>
<dbReference type="Gene3D" id="3.40.50.720">
    <property type="entry name" value="NAD(P)-binding Rossmann-like Domain"/>
    <property type="match status" value="1"/>
</dbReference>
<proteinExistence type="predicted"/>
<dbReference type="SUPFAM" id="SSF50129">
    <property type="entry name" value="GroES-like"/>
    <property type="match status" value="1"/>
</dbReference>
<dbReference type="FunFam" id="3.40.50.720:FF:000121">
    <property type="entry name" value="Prostaglandin reductase 2"/>
    <property type="match status" value="1"/>
</dbReference>
<dbReference type="InterPro" id="IPR036291">
    <property type="entry name" value="NAD(P)-bd_dom_sf"/>
</dbReference>
<reference evidence="4" key="1">
    <citation type="journal article" date="2014" name="Int. J. Syst. Evol. Microbiol.">
        <title>Complete genome sequence of Corynebacterium casei LMG S-19264T (=DSM 44701T), isolated from a smear-ripened cheese.</title>
        <authorList>
            <consortium name="US DOE Joint Genome Institute (JGI-PGF)"/>
            <person name="Walter F."/>
            <person name="Albersmeier A."/>
            <person name="Kalinowski J."/>
            <person name="Ruckert C."/>
        </authorList>
    </citation>
    <scope>NUCLEOTIDE SEQUENCE</scope>
    <source>
        <strain evidence="4">KCTC 32255</strain>
    </source>
</reference>
<accession>A0A918PN38</accession>
<dbReference type="CDD" id="cd05288">
    <property type="entry name" value="PGDH"/>
    <property type="match status" value="1"/>
</dbReference>
<dbReference type="Proteomes" id="UP000648075">
    <property type="component" value="Unassembled WGS sequence"/>
</dbReference>
<evidence type="ECO:0000259" key="3">
    <source>
        <dbReference type="Pfam" id="PF16884"/>
    </source>
</evidence>
<comment type="caution">
    <text evidence="4">The sequence shown here is derived from an EMBL/GenBank/DDBJ whole genome shotgun (WGS) entry which is preliminary data.</text>
</comment>
<dbReference type="PANTHER" id="PTHR43205:SF7">
    <property type="entry name" value="PROSTAGLANDIN REDUCTASE 1"/>
    <property type="match status" value="1"/>
</dbReference>
<dbReference type="Pfam" id="PF16884">
    <property type="entry name" value="ADH_N_2"/>
    <property type="match status" value="1"/>
</dbReference>
<keyword evidence="5" id="KW-1185">Reference proteome</keyword>
<evidence type="ECO:0000256" key="1">
    <source>
        <dbReference type="ARBA" id="ARBA00023002"/>
    </source>
</evidence>
<dbReference type="GO" id="GO:0016628">
    <property type="term" value="F:oxidoreductase activity, acting on the CH-CH group of donors, NAD or NADP as acceptor"/>
    <property type="evidence" value="ECO:0007669"/>
    <property type="project" value="InterPro"/>
</dbReference>
<name>A0A918PN38_9SPHN</name>
<dbReference type="Gene3D" id="3.90.180.10">
    <property type="entry name" value="Medium-chain alcohol dehydrogenases, catalytic domain"/>
    <property type="match status" value="1"/>
</dbReference>
<dbReference type="InterPro" id="IPR045010">
    <property type="entry name" value="MDR_fam"/>
</dbReference>
<dbReference type="SUPFAM" id="SSF51735">
    <property type="entry name" value="NAD(P)-binding Rossmann-fold domains"/>
    <property type="match status" value="1"/>
</dbReference>
<protein>
    <submittedName>
        <fullName evidence="4">NADP-dependent oxidoreductase</fullName>
    </submittedName>
</protein>